<dbReference type="SUPFAM" id="SSF47384">
    <property type="entry name" value="Homodimeric domain of signal transducing histidine kinase"/>
    <property type="match status" value="1"/>
</dbReference>
<dbReference type="AlphaFoldDB" id="A0AAP2GLX0"/>
<evidence type="ECO:0000256" key="1">
    <source>
        <dbReference type="ARBA" id="ARBA00000085"/>
    </source>
</evidence>
<dbReference type="GO" id="GO:0000155">
    <property type="term" value="F:phosphorelay sensor kinase activity"/>
    <property type="evidence" value="ECO:0007669"/>
    <property type="project" value="InterPro"/>
</dbReference>
<dbReference type="InterPro" id="IPR036890">
    <property type="entry name" value="HATPase_C_sf"/>
</dbReference>
<evidence type="ECO:0000313" key="10">
    <source>
        <dbReference type="Proteomes" id="UP001319200"/>
    </source>
</evidence>
<evidence type="ECO:0000256" key="4">
    <source>
        <dbReference type="ARBA" id="ARBA00022679"/>
    </source>
</evidence>
<feature type="transmembrane region" description="Helical" evidence="7">
    <location>
        <begin position="186"/>
        <end position="206"/>
    </location>
</feature>
<evidence type="ECO:0000256" key="7">
    <source>
        <dbReference type="SAM" id="Phobius"/>
    </source>
</evidence>
<gene>
    <name evidence="9" type="ORF">KK083_27090</name>
</gene>
<keyword evidence="7" id="KW-1133">Transmembrane helix</keyword>
<dbReference type="Gene3D" id="3.30.565.10">
    <property type="entry name" value="Histidine kinase-like ATPase, C-terminal domain"/>
    <property type="match status" value="1"/>
</dbReference>
<dbReference type="RefSeq" id="WP_254169271.1">
    <property type="nucleotide sequence ID" value="NZ_JAHESF010000043.1"/>
</dbReference>
<dbReference type="Gene3D" id="1.10.287.130">
    <property type="match status" value="1"/>
</dbReference>
<reference evidence="9 10" key="1">
    <citation type="submission" date="2021-05" db="EMBL/GenBank/DDBJ databases">
        <title>A Polyphasic approach of four new species of the genus Ohtaekwangia: Ohtaekwangia histidinii sp. nov., Ohtaekwangia cretensis sp. nov., Ohtaekwangia indiensis sp. nov., Ohtaekwangia reichenbachii sp. nov. from diverse environment.</title>
        <authorList>
            <person name="Octaviana S."/>
        </authorList>
    </citation>
    <scope>NUCLEOTIDE SEQUENCE [LARGE SCALE GENOMIC DNA]</scope>
    <source>
        <strain evidence="9 10">PWU4</strain>
    </source>
</reference>
<feature type="coiled-coil region" evidence="6">
    <location>
        <begin position="260"/>
        <end position="333"/>
    </location>
</feature>
<keyword evidence="7" id="KW-0472">Membrane</keyword>
<dbReference type="PANTHER" id="PTHR43304:SF1">
    <property type="entry name" value="PAC DOMAIN-CONTAINING PROTEIN"/>
    <property type="match status" value="1"/>
</dbReference>
<feature type="domain" description="Histidine kinase" evidence="8">
    <location>
        <begin position="340"/>
        <end position="553"/>
    </location>
</feature>
<accession>A0AAP2GLX0</accession>
<proteinExistence type="predicted"/>
<evidence type="ECO:0000256" key="2">
    <source>
        <dbReference type="ARBA" id="ARBA00012438"/>
    </source>
</evidence>
<dbReference type="Pfam" id="PF02518">
    <property type="entry name" value="HATPase_c"/>
    <property type="match status" value="1"/>
</dbReference>
<comment type="caution">
    <text evidence="9">The sequence shown here is derived from an EMBL/GenBank/DDBJ whole genome shotgun (WGS) entry which is preliminary data.</text>
</comment>
<evidence type="ECO:0000259" key="8">
    <source>
        <dbReference type="PROSITE" id="PS50109"/>
    </source>
</evidence>
<keyword evidence="5" id="KW-0418">Kinase</keyword>
<sequence>MGSQQWFKGYAIYSIVFLIGLMLVGNIYLIYRNSQVIEYNKHLHEEAEKIKSNTVEIIRNLHLLDMSLRSYALVKQKKYLVIADSCVAVKEVIFGQLKEGLAHHGFPMRQFFLMRDSVNAYYDIVARKREALVNGRLDAFIHLLEPDPGYRAWAAYKPFSDGVNIFETRISEKAQAEYARALRNSYLMQIVLFLIAIPTMAYTAYYTSRALNLSEQLRKLNEENYRIVAGQNAKLEQMVHERTREILTQNEEIISQHEEIAAHNEQLVSQQHEIEQQRNELSIRNQQLEKAQKIIEQQNEQIRIRHDELKVEVDRQTQNLKKTNLELIEHNNRLEQFAYIISHNLKAPMARLSGLSAILDHARSQAEANSIVKMMVRSTGELDHVIKDQGFILEAQKPGATMFTAAVDLNATLAKVIAMLEYEIRDTGAVVQTDFEVETFFSLPPYIESILYNLLSNAIKYRHAHRVPVIRVASKHEDDLTFRLEVSDNGLGIDLERNKDSIFNLYKRFHFHVEGKGLGLYLVKTQVMALGGRIEIDSRIDEGTTFTLFLKRQ</sequence>
<protein>
    <recommendedName>
        <fullName evidence="2">histidine kinase</fullName>
        <ecNumber evidence="2">2.7.13.3</ecNumber>
    </recommendedName>
</protein>
<dbReference type="InterPro" id="IPR052162">
    <property type="entry name" value="Sensor_kinase/Photoreceptor"/>
</dbReference>
<dbReference type="InterPro" id="IPR004358">
    <property type="entry name" value="Sig_transdc_His_kin-like_C"/>
</dbReference>
<dbReference type="PANTHER" id="PTHR43304">
    <property type="entry name" value="PHYTOCHROME-LIKE PROTEIN CPH1"/>
    <property type="match status" value="1"/>
</dbReference>
<dbReference type="PROSITE" id="PS50109">
    <property type="entry name" value="HIS_KIN"/>
    <property type="match status" value="1"/>
</dbReference>
<dbReference type="Proteomes" id="UP001319200">
    <property type="component" value="Unassembled WGS sequence"/>
</dbReference>
<name>A0AAP2GLX0_9BACT</name>
<evidence type="ECO:0000256" key="5">
    <source>
        <dbReference type="ARBA" id="ARBA00022777"/>
    </source>
</evidence>
<dbReference type="EMBL" id="JAHESF010000043">
    <property type="protein sequence ID" value="MBT1700584.1"/>
    <property type="molecule type" value="Genomic_DNA"/>
</dbReference>
<organism evidence="9 10">
    <name type="scientific">Chryseosolibacter histidini</name>
    <dbReference type="NCBI Taxonomy" id="2782349"/>
    <lineage>
        <taxon>Bacteria</taxon>
        <taxon>Pseudomonadati</taxon>
        <taxon>Bacteroidota</taxon>
        <taxon>Cytophagia</taxon>
        <taxon>Cytophagales</taxon>
        <taxon>Chryseotaleaceae</taxon>
        <taxon>Chryseosolibacter</taxon>
    </lineage>
</organism>
<keyword evidence="4" id="KW-0808">Transferase</keyword>
<keyword evidence="3" id="KW-0597">Phosphoprotein</keyword>
<evidence type="ECO:0000313" key="9">
    <source>
        <dbReference type="EMBL" id="MBT1700584.1"/>
    </source>
</evidence>
<evidence type="ECO:0000256" key="3">
    <source>
        <dbReference type="ARBA" id="ARBA00022553"/>
    </source>
</evidence>
<dbReference type="InterPro" id="IPR005467">
    <property type="entry name" value="His_kinase_dom"/>
</dbReference>
<dbReference type="SMART" id="SM00387">
    <property type="entry name" value="HATPase_c"/>
    <property type="match status" value="1"/>
</dbReference>
<dbReference type="InterPro" id="IPR003594">
    <property type="entry name" value="HATPase_dom"/>
</dbReference>
<keyword evidence="6" id="KW-0175">Coiled coil</keyword>
<keyword evidence="10" id="KW-1185">Reference proteome</keyword>
<evidence type="ECO:0000256" key="6">
    <source>
        <dbReference type="SAM" id="Coils"/>
    </source>
</evidence>
<comment type="catalytic activity">
    <reaction evidence="1">
        <text>ATP + protein L-histidine = ADP + protein N-phospho-L-histidine.</text>
        <dbReference type="EC" id="2.7.13.3"/>
    </reaction>
</comment>
<dbReference type="EC" id="2.7.13.3" evidence="2"/>
<dbReference type="SUPFAM" id="SSF55874">
    <property type="entry name" value="ATPase domain of HSP90 chaperone/DNA topoisomerase II/histidine kinase"/>
    <property type="match status" value="1"/>
</dbReference>
<feature type="transmembrane region" description="Helical" evidence="7">
    <location>
        <begin position="12"/>
        <end position="31"/>
    </location>
</feature>
<dbReference type="PRINTS" id="PR00344">
    <property type="entry name" value="BCTRLSENSOR"/>
</dbReference>
<dbReference type="InterPro" id="IPR036097">
    <property type="entry name" value="HisK_dim/P_sf"/>
</dbReference>
<keyword evidence="7" id="KW-0812">Transmembrane</keyword>